<protein>
    <recommendedName>
        <fullName evidence="5">Solute-binding protein family 5 domain-containing protein</fullName>
    </recommendedName>
</protein>
<proteinExistence type="inferred from homology"/>
<dbReference type="AlphaFoldDB" id="A0A2H0NEE7"/>
<sequence>MLFILLSKFKKIIRSFSEKEHRLFLIATAIFVLSSIFKIGLAINGATEVIPVSGGSYREGVIGQPTFINPVISNNQIDLDISSLIYPRLETLLDNYDIQENGRVYVLTLKEGLVWNNDKKLTSDDVIFTIKLIQNPEVHSPFFESWQGIMADRTSELQVKLTLSAPYAFFADQIKHLLIVPKSVFGHLPPDNLKLSNYNLEPIGAGPYNFKSFSKRKDGFITQYHLYLNRKYAGDKPFLRDFYFKFYENLDDLLKDFRLRQIDGFGSLQPLNPQTDFVPKTNTFYLPMSRYYAIFFNANNNPLLKQRNFRSALAQAIDRNKIILEVFQNQAKKIDGPIINNSENDSITYNPSASRKLLTDINVSTTSFNLVVPKIDFLQKTASLVKENWQAIGLTNVNIIELEPADVLNQVIKSREYEMILFGNVLNNNSDLFPFWHSTQRFYPGLNLSLYSNQKVDTLIENIRQSQNIETQKQQLDQIQKLIKQDIPAIFLYSLPYVYIQNKEVEGLTIKQIVWPSDRFNEISHWYLKTARVFK</sequence>
<comment type="similarity">
    <text evidence="1">Belongs to the bacterial solute-binding protein 5 family.</text>
</comment>
<evidence type="ECO:0000256" key="4">
    <source>
        <dbReference type="SAM" id="Phobius"/>
    </source>
</evidence>
<dbReference type="Pfam" id="PF00496">
    <property type="entry name" value="SBP_bac_5"/>
    <property type="match status" value="1"/>
</dbReference>
<dbReference type="InterPro" id="IPR030678">
    <property type="entry name" value="Peptide/Ni-bd"/>
</dbReference>
<keyword evidence="4" id="KW-0472">Membrane</keyword>
<dbReference type="Gene3D" id="3.40.190.10">
    <property type="entry name" value="Periplasmic binding protein-like II"/>
    <property type="match status" value="1"/>
</dbReference>
<name>A0A2H0NEE7_9BACT</name>
<gene>
    <name evidence="6" type="ORF">COV54_02525</name>
</gene>
<feature type="transmembrane region" description="Helical" evidence="4">
    <location>
        <begin position="21"/>
        <end position="43"/>
    </location>
</feature>
<dbReference type="PIRSF" id="PIRSF002741">
    <property type="entry name" value="MppA"/>
    <property type="match status" value="1"/>
</dbReference>
<evidence type="ECO:0000259" key="5">
    <source>
        <dbReference type="Pfam" id="PF00496"/>
    </source>
</evidence>
<dbReference type="Gene3D" id="3.90.76.10">
    <property type="entry name" value="Dipeptide-binding Protein, Domain 1"/>
    <property type="match status" value="1"/>
</dbReference>
<dbReference type="GO" id="GO:0043190">
    <property type="term" value="C:ATP-binding cassette (ABC) transporter complex"/>
    <property type="evidence" value="ECO:0007669"/>
    <property type="project" value="InterPro"/>
</dbReference>
<dbReference type="InterPro" id="IPR000914">
    <property type="entry name" value="SBP_5_dom"/>
</dbReference>
<dbReference type="Proteomes" id="UP000228867">
    <property type="component" value="Unassembled WGS sequence"/>
</dbReference>
<dbReference type="GO" id="GO:0042597">
    <property type="term" value="C:periplasmic space"/>
    <property type="evidence" value="ECO:0007669"/>
    <property type="project" value="UniProtKB-ARBA"/>
</dbReference>
<dbReference type="SUPFAM" id="SSF53850">
    <property type="entry name" value="Periplasmic binding protein-like II"/>
    <property type="match status" value="1"/>
</dbReference>
<keyword evidence="4" id="KW-1133">Transmembrane helix</keyword>
<accession>A0A2H0NEE7</accession>
<dbReference type="PANTHER" id="PTHR30290">
    <property type="entry name" value="PERIPLASMIC BINDING COMPONENT OF ABC TRANSPORTER"/>
    <property type="match status" value="1"/>
</dbReference>
<dbReference type="Gene3D" id="3.10.105.10">
    <property type="entry name" value="Dipeptide-binding Protein, Domain 3"/>
    <property type="match status" value="1"/>
</dbReference>
<reference evidence="6 7" key="1">
    <citation type="submission" date="2017-09" db="EMBL/GenBank/DDBJ databases">
        <title>Depth-based differentiation of microbial function through sediment-hosted aquifers and enrichment of novel symbionts in the deep terrestrial subsurface.</title>
        <authorList>
            <person name="Probst A.J."/>
            <person name="Ladd B."/>
            <person name="Jarett J.K."/>
            <person name="Geller-Mcgrath D.E."/>
            <person name="Sieber C.M."/>
            <person name="Emerson J.B."/>
            <person name="Anantharaman K."/>
            <person name="Thomas B.C."/>
            <person name="Malmstrom R."/>
            <person name="Stieglmeier M."/>
            <person name="Klingl A."/>
            <person name="Woyke T."/>
            <person name="Ryan C.M."/>
            <person name="Banfield J.F."/>
        </authorList>
    </citation>
    <scope>NUCLEOTIDE SEQUENCE [LARGE SCALE GENOMIC DNA]</scope>
    <source>
        <strain evidence="6">CG11_big_fil_rev_8_21_14_0_20_38_23</strain>
    </source>
</reference>
<organism evidence="6 7">
    <name type="scientific">Candidatus Jorgensenbacteria bacterium CG11_big_fil_rev_8_21_14_0_20_38_23</name>
    <dbReference type="NCBI Taxonomy" id="1974594"/>
    <lineage>
        <taxon>Bacteria</taxon>
        <taxon>Candidatus Joergenseniibacteriota</taxon>
    </lineage>
</organism>
<evidence type="ECO:0000256" key="2">
    <source>
        <dbReference type="ARBA" id="ARBA00022448"/>
    </source>
</evidence>
<evidence type="ECO:0000256" key="3">
    <source>
        <dbReference type="ARBA" id="ARBA00022729"/>
    </source>
</evidence>
<dbReference type="PANTHER" id="PTHR30290:SF9">
    <property type="entry name" value="OLIGOPEPTIDE-BINDING PROTEIN APPA"/>
    <property type="match status" value="1"/>
</dbReference>
<dbReference type="InterPro" id="IPR039424">
    <property type="entry name" value="SBP_5"/>
</dbReference>
<evidence type="ECO:0000256" key="1">
    <source>
        <dbReference type="ARBA" id="ARBA00005695"/>
    </source>
</evidence>
<dbReference type="GO" id="GO:0015833">
    <property type="term" value="P:peptide transport"/>
    <property type="evidence" value="ECO:0007669"/>
    <property type="project" value="TreeGrafter"/>
</dbReference>
<dbReference type="EMBL" id="PCWR01000056">
    <property type="protein sequence ID" value="PIR06456.1"/>
    <property type="molecule type" value="Genomic_DNA"/>
</dbReference>
<evidence type="ECO:0000313" key="7">
    <source>
        <dbReference type="Proteomes" id="UP000228867"/>
    </source>
</evidence>
<comment type="caution">
    <text evidence="6">The sequence shown here is derived from an EMBL/GenBank/DDBJ whole genome shotgun (WGS) entry which is preliminary data.</text>
</comment>
<feature type="domain" description="Solute-binding protein family 5" evidence="5">
    <location>
        <begin position="92"/>
        <end position="437"/>
    </location>
</feature>
<evidence type="ECO:0000313" key="6">
    <source>
        <dbReference type="EMBL" id="PIR06456.1"/>
    </source>
</evidence>
<keyword evidence="2" id="KW-0813">Transport</keyword>
<dbReference type="GO" id="GO:1904680">
    <property type="term" value="F:peptide transmembrane transporter activity"/>
    <property type="evidence" value="ECO:0007669"/>
    <property type="project" value="TreeGrafter"/>
</dbReference>
<keyword evidence="4" id="KW-0812">Transmembrane</keyword>
<keyword evidence="3" id="KW-0732">Signal</keyword>